<dbReference type="AlphaFoldDB" id="A0A0U1DYI7"/>
<evidence type="ECO:0000313" key="1">
    <source>
        <dbReference type="EMBL" id="CQD25085.1"/>
    </source>
</evidence>
<dbReference type="GeneID" id="44299163"/>
<evidence type="ECO:0000313" key="2">
    <source>
        <dbReference type="EMBL" id="ORV21715.1"/>
    </source>
</evidence>
<dbReference type="RefSeq" id="WP_085142277.1">
    <property type="nucleotide sequence ID" value="NZ_LQOP01000029.1"/>
</dbReference>
<reference evidence="1 3" key="1">
    <citation type="submission" date="2015-03" db="EMBL/GenBank/DDBJ databases">
        <authorList>
            <person name="Murphy D."/>
        </authorList>
    </citation>
    <scope>NUCLEOTIDE SEQUENCE [LARGE SCALE GENOMIC DNA]</scope>
    <source>
        <strain evidence="1 3">D16</strain>
    </source>
</reference>
<proteinExistence type="predicted"/>
<reference evidence="2 4" key="2">
    <citation type="submission" date="2016-01" db="EMBL/GenBank/DDBJ databases">
        <title>The new phylogeny of the genus Mycobacterium.</title>
        <authorList>
            <person name="Tarcisio F."/>
            <person name="Conor M."/>
            <person name="Antonella G."/>
            <person name="Elisabetta G."/>
            <person name="Giulia F.S."/>
            <person name="Sara T."/>
            <person name="Anna F."/>
            <person name="Clotilde B."/>
            <person name="Roberto B."/>
            <person name="Veronica D.S."/>
            <person name="Fabio R."/>
            <person name="Monica P."/>
            <person name="Olivier J."/>
            <person name="Enrico T."/>
            <person name="Nicola S."/>
        </authorList>
    </citation>
    <scope>NUCLEOTIDE SEQUENCE [LARGE SCALE GENOMIC DNA]</scope>
    <source>
        <strain evidence="2 4">CCUG 50187</strain>
    </source>
</reference>
<gene>
    <name evidence="2" type="ORF">AWB98_27060</name>
    <name evidence="1" type="ORF">BN970_06883</name>
</gene>
<organism evidence="1 3">
    <name type="scientific">Mycolicibacterium conceptionense</name>
    <dbReference type="NCBI Taxonomy" id="451644"/>
    <lineage>
        <taxon>Bacteria</taxon>
        <taxon>Bacillati</taxon>
        <taxon>Actinomycetota</taxon>
        <taxon>Actinomycetes</taxon>
        <taxon>Mycobacteriales</taxon>
        <taxon>Mycobacteriaceae</taxon>
        <taxon>Mycolicibacterium</taxon>
    </lineage>
</organism>
<name>A0A0U1DYI7_9MYCO</name>
<keyword evidence="4" id="KW-1185">Reference proteome</keyword>
<dbReference type="EMBL" id="CTEF01000009">
    <property type="protein sequence ID" value="CQD25085.1"/>
    <property type="molecule type" value="Genomic_DNA"/>
</dbReference>
<sequence length="93" mass="10415">MTIHHLPTATDYDEHNELVGRTRDKLLTEIAAGISSFQRACEQLSQLRGPIEDPDFAEGRDGRDVAQFLDDGIRIGRAAYAVVHTIIDKEIPR</sequence>
<dbReference type="EMBL" id="LQOP01000029">
    <property type="protein sequence ID" value="ORV21715.1"/>
    <property type="molecule type" value="Genomic_DNA"/>
</dbReference>
<evidence type="ECO:0000313" key="4">
    <source>
        <dbReference type="Proteomes" id="UP000193811"/>
    </source>
</evidence>
<dbReference type="Proteomes" id="UP000193811">
    <property type="component" value="Unassembled WGS sequence"/>
</dbReference>
<dbReference type="Proteomes" id="UP000182227">
    <property type="component" value="Unassembled WGS sequence"/>
</dbReference>
<evidence type="ECO:0000313" key="3">
    <source>
        <dbReference type="Proteomes" id="UP000182227"/>
    </source>
</evidence>
<protein>
    <submittedName>
        <fullName evidence="1">Uncharacterized protein</fullName>
    </submittedName>
</protein>
<accession>A0A0U1DYI7</accession>